<evidence type="ECO:0000313" key="2">
    <source>
        <dbReference type="Proteomes" id="UP000680038"/>
    </source>
</evidence>
<comment type="caution">
    <text evidence="1">The sequence shown here is derived from an EMBL/GenBank/DDBJ whole genome shotgun (WGS) entry which is preliminary data.</text>
</comment>
<dbReference type="RefSeq" id="WP_215239301.1">
    <property type="nucleotide sequence ID" value="NZ_CAJRAF010000002.1"/>
</dbReference>
<name>A0A916N4P3_9BACT</name>
<accession>A0A916N4P3</accession>
<reference evidence="1" key="1">
    <citation type="submission" date="2021-04" db="EMBL/GenBank/DDBJ databases">
        <authorList>
            <person name="Rodrigo-Torres L."/>
            <person name="Arahal R. D."/>
            <person name="Lucena T."/>
        </authorList>
    </citation>
    <scope>NUCLEOTIDE SEQUENCE</scope>
    <source>
        <strain evidence="1">CECT 9275</strain>
    </source>
</reference>
<evidence type="ECO:0000313" key="1">
    <source>
        <dbReference type="EMBL" id="CAG5001676.1"/>
    </source>
</evidence>
<protein>
    <submittedName>
        <fullName evidence="1">Uncharacterized protein</fullName>
    </submittedName>
</protein>
<dbReference type="AlphaFoldDB" id="A0A916N4P3"/>
<keyword evidence="2" id="KW-1185">Reference proteome</keyword>
<sequence length="84" mass="9753">MKNYVVGIHAIFEHNLKLFTVTAENEYEAVKAAMVESCDSEEDKQYEIDHQNSDYYPDSYDELNNVYEEMAFSVIEVGSFLLNN</sequence>
<organism evidence="1 2">
    <name type="scientific">Dyadobacter helix</name>
    <dbReference type="NCBI Taxonomy" id="2822344"/>
    <lineage>
        <taxon>Bacteria</taxon>
        <taxon>Pseudomonadati</taxon>
        <taxon>Bacteroidota</taxon>
        <taxon>Cytophagia</taxon>
        <taxon>Cytophagales</taxon>
        <taxon>Spirosomataceae</taxon>
        <taxon>Dyadobacter</taxon>
    </lineage>
</organism>
<proteinExistence type="predicted"/>
<gene>
    <name evidence="1" type="ORF">DYBT9275_02718</name>
</gene>
<dbReference type="EMBL" id="CAJRAF010000002">
    <property type="protein sequence ID" value="CAG5001676.1"/>
    <property type="molecule type" value="Genomic_DNA"/>
</dbReference>
<dbReference type="Proteomes" id="UP000680038">
    <property type="component" value="Unassembled WGS sequence"/>
</dbReference>